<feature type="region of interest" description="Disordered" evidence="1">
    <location>
        <begin position="64"/>
        <end position="94"/>
    </location>
</feature>
<comment type="caution">
    <text evidence="2">The sequence shown here is derived from an EMBL/GenBank/DDBJ whole genome shotgun (WGS) entry which is preliminary data.</text>
</comment>
<feature type="compositionally biased region" description="Basic and acidic residues" evidence="1">
    <location>
        <begin position="1"/>
        <end position="10"/>
    </location>
</feature>
<proteinExistence type="predicted"/>
<protein>
    <submittedName>
        <fullName evidence="2">Jg3089 protein</fullName>
    </submittedName>
</protein>
<dbReference type="AlphaFoldDB" id="A0A8S4QJQ1"/>
<reference evidence="2" key="1">
    <citation type="submission" date="2022-03" db="EMBL/GenBank/DDBJ databases">
        <authorList>
            <person name="Lindestad O."/>
        </authorList>
    </citation>
    <scope>NUCLEOTIDE SEQUENCE</scope>
</reference>
<organism evidence="2 3">
    <name type="scientific">Pararge aegeria aegeria</name>
    <dbReference type="NCBI Taxonomy" id="348720"/>
    <lineage>
        <taxon>Eukaryota</taxon>
        <taxon>Metazoa</taxon>
        <taxon>Ecdysozoa</taxon>
        <taxon>Arthropoda</taxon>
        <taxon>Hexapoda</taxon>
        <taxon>Insecta</taxon>
        <taxon>Pterygota</taxon>
        <taxon>Neoptera</taxon>
        <taxon>Endopterygota</taxon>
        <taxon>Lepidoptera</taxon>
        <taxon>Glossata</taxon>
        <taxon>Ditrysia</taxon>
        <taxon>Papilionoidea</taxon>
        <taxon>Nymphalidae</taxon>
        <taxon>Satyrinae</taxon>
        <taxon>Satyrini</taxon>
        <taxon>Parargina</taxon>
        <taxon>Pararge</taxon>
    </lineage>
</organism>
<evidence type="ECO:0000313" key="3">
    <source>
        <dbReference type="Proteomes" id="UP000838756"/>
    </source>
</evidence>
<keyword evidence="3" id="KW-1185">Reference proteome</keyword>
<name>A0A8S4QJQ1_9NEOP</name>
<dbReference type="OrthoDB" id="6945588at2759"/>
<sequence length="100" mass="11972">MERTRLDRSDPFQTETDGPVYASAKNSDRYEDFYYNYDYKKDNYNNYRETNDTPFDLSNWQVRDETGRETKTSESVDSDDVNVNETGDDNQPINFAYYHF</sequence>
<accession>A0A8S4QJQ1</accession>
<feature type="compositionally biased region" description="Basic and acidic residues" evidence="1">
    <location>
        <begin position="64"/>
        <end position="74"/>
    </location>
</feature>
<feature type="region of interest" description="Disordered" evidence="1">
    <location>
        <begin position="1"/>
        <end position="23"/>
    </location>
</feature>
<evidence type="ECO:0000256" key="1">
    <source>
        <dbReference type="SAM" id="MobiDB-lite"/>
    </source>
</evidence>
<feature type="compositionally biased region" description="Acidic residues" evidence="1">
    <location>
        <begin position="76"/>
        <end position="88"/>
    </location>
</feature>
<dbReference type="Proteomes" id="UP000838756">
    <property type="component" value="Unassembled WGS sequence"/>
</dbReference>
<evidence type="ECO:0000313" key="2">
    <source>
        <dbReference type="EMBL" id="CAH2210277.1"/>
    </source>
</evidence>
<dbReference type="EMBL" id="CAKXAJ010007112">
    <property type="protein sequence ID" value="CAH2210277.1"/>
    <property type="molecule type" value="Genomic_DNA"/>
</dbReference>
<gene>
    <name evidence="2" type="primary">jg3089</name>
    <name evidence="2" type="ORF">PAEG_LOCUS2187</name>
</gene>